<proteinExistence type="predicted"/>
<reference evidence="2" key="1">
    <citation type="submission" date="2020-10" db="EMBL/GenBank/DDBJ databases">
        <authorList>
            <person name="Gilroy R."/>
        </authorList>
    </citation>
    <scope>NUCLEOTIDE SEQUENCE</scope>
    <source>
        <strain evidence="2">USAMLcec3-3695</strain>
    </source>
</reference>
<dbReference type="EMBL" id="DVNB01000059">
    <property type="protein sequence ID" value="HIU57309.1"/>
    <property type="molecule type" value="Genomic_DNA"/>
</dbReference>
<comment type="caution">
    <text evidence="2">The sequence shown here is derived from an EMBL/GenBank/DDBJ whole genome shotgun (WGS) entry which is preliminary data.</text>
</comment>
<organism evidence="2 3">
    <name type="scientific">Candidatus Ornithomonoglobus merdipullorum</name>
    <dbReference type="NCBI Taxonomy" id="2840895"/>
    <lineage>
        <taxon>Bacteria</taxon>
        <taxon>Bacillati</taxon>
        <taxon>Bacillota</taxon>
        <taxon>Clostridia</taxon>
        <taxon>Candidatus Ornithomonoglobus</taxon>
    </lineage>
</organism>
<gene>
    <name evidence="2" type="ORF">IAA61_05800</name>
</gene>
<accession>A0A9D1MBS7</accession>
<sequence length="47" mass="5649">MDNKDTKKQENTRPDPQEEKPLSENWPEEGIQDILDYIEEQGVYIRE</sequence>
<evidence type="ECO:0000313" key="2">
    <source>
        <dbReference type="EMBL" id="HIU57309.1"/>
    </source>
</evidence>
<feature type="region of interest" description="Disordered" evidence="1">
    <location>
        <begin position="1"/>
        <end position="30"/>
    </location>
</feature>
<name>A0A9D1MBS7_9FIRM</name>
<feature type="compositionally biased region" description="Basic and acidic residues" evidence="1">
    <location>
        <begin position="1"/>
        <end position="22"/>
    </location>
</feature>
<evidence type="ECO:0000313" key="3">
    <source>
        <dbReference type="Proteomes" id="UP000824109"/>
    </source>
</evidence>
<evidence type="ECO:0000256" key="1">
    <source>
        <dbReference type="SAM" id="MobiDB-lite"/>
    </source>
</evidence>
<dbReference type="Proteomes" id="UP000824109">
    <property type="component" value="Unassembled WGS sequence"/>
</dbReference>
<dbReference type="AlphaFoldDB" id="A0A9D1MBS7"/>
<reference evidence="2" key="2">
    <citation type="journal article" date="2021" name="PeerJ">
        <title>Extensive microbial diversity within the chicken gut microbiome revealed by metagenomics and culture.</title>
        <authorList>
            <person name="Gilroy R."/>
            <person name="Ravi A."/>
            <person name="Getino M."/>
            <person name="Pursley I."/>
            <person name="Horton D.L."/>
            <person name="Alikhan N.F."/>
            <person name="Baker D."/>
            <person name="Gharbi K."/>
            <person name="Hall N."/>
            <person name="Watson M."/>
            <person name="Adriaenssens E.M."/>
            <person name="Foster-Nyarko E."/>
            <person name="Jarju S."/>
            <person name="Secka A."/>
            <person name="Antonio M."/>
            <person name="Oren A."/>
            <person name="Chaudhuri R.R."/>
            <person name="La Ragione R."/>
            <person name="Hildebrand F."/>
            <person name="Pallen M.J."/>
        </authorList>
    </citation>
    <scope>NUCLEOTIDE SEQUENCE</scope>
    <source>
        <strain evidence="2">USAMLcec3-3695</strain>
    </source>
</reference>
<protein>
    <submittedName>
        <fullName evidence="2">Uncharacterized protein</fullName>
    </submittedName>
</protein>